<dbReference type="GO" id="GO:0016020">
    <property type="term" value="C:membrane"/>
    <property type="evidence" value="ECO:0007669"/>
    <property type="project" value="UniProtKB-SubCell"/>
</dbReference>
<dbReference type="GO" id="GO:0005794">
    <property type="term" value="C:Golgi apparatus"/>
    <property type="evidence" value="ECO:0007669"/>
    <property type="project" value="TreeGrafter"/>
</dbReference>
<dbReference type="InterPro" id="IPR013861">
    <property type="entry name" value="TMEM115/Pdh1/Rbl19"/>
</dbReference>
<dbReference type="AlphaFoldDB" id="A0A3M7HI09"/>
<dbReference type="InterPro" id="IPR035952">
    <property type="entry name" value="Rhomboid-like_sf"/>
</dbReference>
<feature type="region of interest" description="Disordered" evidence="5">
    <location>
        <begin position="387"/>
        <end position="417"/>
    </location>
</feature>
<reference evidence="6 7" key="1">
    <citation type="journal article" date="2018" name="BMC Genomics">
        <title>Genomic evidence for intraspecific hybridization in a clonal and extremely halotolerant yeast.</title>
        <authorList>
            <person name="Gostincar C."/>
            <person name="Stajich J.E."/>
            <person name="Zupancic J."/>
            <person name="Zalar P."/>
            <person name="Gunde-Cimerman N."/>
        </authorList>
    </citation>
    <scope>NUCLEOTIDE SEQUENCE [LARGE SCALE GENOMIC DNA]</scope>
    <source>
        <strain evidence="6 7">EXF-171</strain>
    </source>
</reference>
<dbReference type="PANTHER" id="PTHR13377:SF3">
    <property type="entry name" value="TRANSMEMBRANE PROTEIN 115"/>
    <property type="match status" value="1"/>
</dbReference>
<evidence type="ECO:0000313" key="6">
    <source>
        <dbReference type="EMBL" id="RMZ12542.1"/>
    </source>
</evidence>
<dbReference type="PANTHER" id="PTHR13377">
    <property type="entry name" value="PLACENTAL PROTEIN 6"/>
    <property type="match status" value="1"/>
</dbReference>
<dbReference type="GO" id="GO:0006890">
    <property type="term" value="P:retrograde vesicle-mediated transport, Golgi to endoplasmic reticulum"/>
    <property type="evidence" value="ECO:0007669"/>
    <property type="project" value="InterPro"/>
</dbReference>
<organism evidence="6 7">
    <name type="scientific">Hortaea werneckii</name>
    <name type="common">Black yeast</name>
    <name type="synonym">Cladosporium werneckii</name>
    <dbReference type="NCBI Taxonomy" id="91943"/>
    <lineage>
        <taxon>Eukaryota</taxon>
        <taxon>Fungi</taxon>
        <taxon>Dikarya</taxon>
        <taxon>Ascomycota</taxon>
        <taxon>Pezizomycotina</taxon>
        <taxon>Dothideomycetes</taxon>
        <taxon>Dothideomycetidae</taxon>
        <taxon>Mycosphaerellales</taxon>
        <taxon>Teratosphaeriaceae</taxon>
        <taxon>Hortaea</taxon>
    </lineage>
</organism>
<keyword evidence="2" id="KW-0812">Transmembrane</keyword>
<proteinExistence type="predicted"/>
<evidence type="ECO:0000256" key="2">
    <source>
        <dbReference type="ARBA" id="ARBA00022692"/>
    </source>
</evidence>
<sequence length="480" mass="51955">MWQLVGLAVMQNEQVTRGRPHSREWSRTVAAIRADLVAAPKPICNAARRFGESQGAGTSTRAHREPLREPFVTPRSTRLATTTRFRAIQQNNDHTAMPARINLPPLTRGLFLVVLALSALNAALRFNRWSEALSAMLNASLVKKTSSYLTSPQWAIPYLVLIPIQSLRYPWTFLTASLVENNVASLAVSGAVVWFTGRYLERAYGSSEFAKFTLFVTMIPNLLSFCIYAGFHLLSGTPEFPTPIQGLMPLEAGFLVALKQLVPEHTVSLFKGAVRVRVKHFPALFTLANIISGPLLGTDTALWLSLFGFLTSWIYLRFFRVAEIGDGGESGEGVVSMKGDASDTFSFVSFFPDFAHPFLSPICDTIYMTLVQLKLCTPFSSEAIEAGNQSAQSRSEGLPGIMNGSGGNGGGRRAEAERRRALALKALDQRLSAQAASNRATNAAPAQSNVPAPSGDMPSADVSAGASAEEGAQDVKQAQT</sequence>
<comment type="caution">
    <text evidence="6">The sequence shown here is derived from an EMBL/GenBank/DDBJ whole genome shotgun (WGS) entry which is preliminary data.</text>
</comment>
<dbReference type="Proteomes" id="UP000281468">
    <property type="component" value="Unassembled WGS sequence"/>
</dbReference>
<evidence type="ECO:0000256" key="3">
    <source>
        <dbReference type="ARBA" id="ARBA00022989"/>
    </source>
</evidence>
<gene>
    <name evidence="6" type="ORF">D0862_02606</name>
</gene>
<dbReference type="Gene3D" id="1.20.1540.10">
    <property type="entry name" value="Rhomboid-like"/>
    <property type="match status" value="1"/>
</dbReference>
<evidence type="ECO:0000256" key="4">
    <source>
        <dbReference type="ARBA" id="ARBA00023136"/>
    </source>
</evidence>
<dbReference type="SUPFAM" id="SSF144091">
    <property type="entry name" value="Rhomboid-like"/>
    <property type="match status" value="1"/>
</dbReference>
<feature type="compositionally biased region" description="Low complexity" evidence="5">
    <location>
        <begin position="433"/>
        <end position="447"/>
    </location>
</feature>
<dbReference type="SMART" id="SM01160">
    <property type="entry name" value="DUF1751"/>
    <property type="match status" value="1"/>
</dbReference>
<dbReference type="Pfam" id="PF08551">
    <property type="entry name" value="DUF1751"/>
    <property type="match status" value="1"/>
</dbReference>
<evidence type="ECO:0000256" key="1">
    <source>
        <dbReference type="ARBA" id="ARBA00004141"/>
    </source>
</evidence>
<feature type="region of interest" description="Disordered" evidence="5">
    <location>
        <begin position="433"/>
        <end position="480"/>
    </location>
</feature>
<evidence type="ECO:0000256" key="5">
    <source>
        <dbReference type="SAM" id="MobiDB-lite"/>
    </source>
</evidence>
<accession>A0A3M7HI09</accession>
<dbReference type="FunFam" id="1.20.1540.10:FF:000004">
    <property type="entry name" value="Transmembrane protein 115"/>
    <property type="match status" value="1"/>
</dbReference>
<comment type="subcellular location">
    <subcellularLocation>
        <location evidence="1">Membrane</location>
        <topology evidence="1">Multi-pass membrane protein</topology>
    </subcellularLocation>
</comment>
<protein>
    <recommendedName>
        <fullName evidence="8">Peptidase S54 rhomboid domain-containing protein</fullName>
    </recommendedName>
</protein>
<evidence type="ECO:0008006" key="8">
    <source>
        <dbReference type="Google" id="ProtNLM"/>
    </source>
</evidence>
<evidence type="ECO:0000313" key="7">
    <source>
        <dbReference type="Proteomes" id="UP000281468"/>
    </source>
</evidence>
<name>A0A3M7HI09_HORWE</name>
<keyword evidence="4" id="KW-0472">Membrane</keyword>
<keyword evidence="3" id="KW-1133">Transmembrane helix</keyword>
<dbReference type="EMBL" id="QWIQ01000050">
    <property type="protein sequence ID" value="RMZ12542.1"/>
    <property type="molecule type" value="Genomic_DNA"/>
</dbReference>